<feature type="region of interest" description="Disordered" evidence="12">
    <location>
        <begin position="1"/>
        <end position="39"/>
    </location>
</feature>
<keyword evidence="10" id="KW-0496">Mitochondrion</keyword>
<evidence type="ECO:0000313" key="14">
    <source>
        <dbReference type="Proteomes" id="UP000053611"/>
    </source>
</evidence>
<comment type="similarity">
    <text evidence="2">Belongs to the TIM54 family.</text>
</comment>
<name>A0A0J1AT06_9TREE</name>
<evidence type="ECO:0000256" key="9">
    <source>
        <dbReference type="ARBA" id="ARBA00023010"/>
    </source>
</evidence>
<dbReference type="InterPro" id="IPR021056">
    <property type="entry name" value="Mt_import_IM_translocase_Tim54"/>
</dbReference>
<evidence type="ECO:0000256" key="7">
    <source>
        <dbReference type="ARBA" id="ARBA00022927"/>
    </source>
</evidence>
<evidence type="ECO:0000313" key="13">
    <source>
        <dbReference type="EMBL" id="KLT38449.1"/>
    </source>
</evidence>
<dbReference type="RefSeq" id="XP_018274940.1">
    <property type="nucleotide sequence ID" value="XM_018421049.1"/>
</dbReference>
<feature type="compositionally biased region" description="Pro residues" evidence="12">
    <location>
        <begin position="1"/>
        <end position="15"/>
    </location>
</feature>
<comment type="subcellular location">
    <subcellularLocation>
        <location evidence="1">Mitochondrion inner membrane</location>
        <topology evidence="1">Single-pass membrane protein</topology>
    </subcellularLocation>
</comment>
<dbReference type="GeneID" id="28981652"/>
<keyword evidence="8" id="KW-1133">Transmembrane helix</keyword>
<evidence type="ECO:0000256" key="1">
    <source>
        <dbReference type="ARBA" id="ARBA00004434"/>
    </source>
</evidence>
<evidence type="ECO:0000256" key="12">
    <source>
        <dbReference type="SAM" id="MobiDB-lite"/>
    </source>
</evidence>
<keyword evidence="14" id="KW-1185">Reference proteome</keyword>
<organism evidence="13 14">
    <name type="scientific">Cutaneotrichosporon oleaginosum</name>
    <dbReference type="NCBI Taxonomy" id="879819"/>
    <lineage>
        <taxon>Eukaryota</taxon>
        <taxon>Fungi</taxon>
        <taxon>Dikarya</taxon>
        <taxon>Basidiomycota</taxon>
        <taxon>Agaricomycotina</taxon>
        <taxon>Tremellomycetes</taxon>
        <taxon>Trichosporonales</taxon>
        <taxon>Trichosporonaceae</taxon>
        <taxon>Cutaneotrichosporon</taxon>
    </lineage>
</organism>
<reference evidence="13 14" key="1">
    <citation type="submission" date="2015-03" db="EMBL/GenBank/DDBJ databases">
        <title>Genomics and transcriptomics of the oil-accumulating basidiomycete yeast T. oleaginosus allow insights into substrate utilization and the diverse evolutionary trajectories of mating systems in fungi.</title>
        <authorList>
            <consortium name="DOE Joint Genome Institute"/>
            <person name="Kourist R."/>
            <person name="Kracht O."/>
            <person name="Bracharz F."/>
            <person name="Lipzen A."/>
            <person name="Nolan M."/>
            <person name="Ohm R."/>
            <person name="Grigoriev I."/>
            <person name="Sun S."/>
            <person name="Heitman J."/>
            <person name="Bruck T."/>
            <person name="Nowrousian M."/>
        </authorList>
    </citation>
    <scope>NUCLEOTIDE SEQUENCE [LARGE SCALE GENOMIC DNA]</scope>
    <source>
        <strain evidence="13 14">IBC0246</strain>
    </source>
</reference>
<dbReference type="Pfam" id="PF11711">
    <property type="entry name" value="Tim54"/>
    <property type="match status" value="1"/>
</dbReference>
<dbReference type="OrthoDB" id="5598305at2759"/>
<keyword evidence="7" id="KW-0653">Protein transport</keyword>
<dbReference type="GO" id="GO:0005743">
    <property type="term" value="C:mitochondrial inner membrane"/>
    <property type="evidence" value="ECO:0007669"/>
    <property type="project" value="UniProtKB-SubCell"/>
</dbReference>
<evidence type="ECO:0000256" key="5">
    <source>
        <dbReference type="ARBA" id="ARBA00022692"/>
    </source>
</evidence>
<proteinExistence type="inferred from homology"/>
<evidence type="ECO:0000256" key="10">
    <source>
        <dbReference type="ARBA" id="ARBA00023128"/>
    </source>
</evidence>
<evidence type="ECO:0000256" key="6">
    <source>
        <dbReference type="ARBA" id="ARBA00022792"/>
    </source>
</evidence>
<protein>
    <recommendedName>
        <fullName evidence="3">Mitochondrial import inner membrane translocase subunit TIM54</fullName>
    </recommendedName>
</protein>
<dbReference type="AlphaFoldDB" id="A0A0J1AT06"/>
<dbReference type="GO" id="GO:0015031">
    <property type="term" value="P:protein transport"/>
    <property type="evidence" value="ECO:0007669"/>
    <property type="project" value="UniProtKB-KW"/>
</dbReference>
<accession>A0A0J1AT06</accession>
<keyword evidence="9" id="KW-0811">Translocation</keyword>
<keyword evidence="6" id="KW-0999">Mitochondrion inner membrane</keyword>
<dbReference type="EMBL" id="KQ087305">
    <property type="protein sequence ID" value="KLT38449.1"/>
    <property type="molecule type" value="Genomic_DNA"/>
</dbReference>
<evidence type="ECO:0000256" key="11">
    <source>
        <dbReference type="ARBA" id="ARBA00023136"/>
    </source>
</evidence>
<keyword evidence="11" id="KW-0472">Membrane</keyword>
<keyword evidence="5" id="KW-0812">Transmembrane</keyword>
<keyword evidence="4" id="KW-0813">Transport</keyword>
<evidence type="ECO:0000256" key="2">
    <source>
        <dbReference type="ARBA" id="ARBA00006355"/>
    </source>
</evidence>
<evidence type="ECO:0000256" key="4">
    <source>
        <dbReference type="ARBA" id="ARBA00022448"/>
    </source>
</evidence>
<dbReference type="Proteomes" id="UP000053611">
    <property type="component" value="Unassembled WGS sequence"/>
</dbReference>
<gene>
    <name evidence="13" type="ORF">CC85DRAFT_267135</name>
</gene>
<dbReference type="STRING" id="879819.A0A0J1AT06"/>
<evidence type="ECO:0000256" key="3">
    <source>
        <dbReference type="ARBA" id="ARBA00020796"/>
    </source>
</evidence>
<sequence>MATEPPPSGPAPPAAPAAASTKPSIPVPEKPLVGHGPRLPPPPLEGWRGVLQYTGLPRGVLTWKPKLPGPKMTVFLGVVGGLTYLYYDDRSKAKAIREEYIAKVQHYAKEPTVGSLDVPRKVLVYGARWPEDDEANRALVYFRKYIKPYLVAAAVDYEQVEAPLYGSIARIVRADVLRKRREALGLQPRPQEANLGVPPQVAALSAKSEDQRWLEGGVVLVGRPALKEYLAGLRAGWRNGVDAWTWEKEIEDQLEWDTVFQTWVEPTPTPEGVDPAVAPAPAAARTSLFRRAPPAPTAAVGPGAAVPPHLHAPPSPLPPHPPLLLVPWTNYLGFAQIPYMIYNFFTERHRVREGAEAAYALITNQTRAFEGPSKSTDADAHLAPELPADTDFGADTERFYKKDYENVPARQAKQRQDYYRTLAERLESARQFARGERELTDEEKATDKPVVTEDDLRAERRKRELRWRGGREGWEIVRPSTPVAWDDAWAGWLRVFDARTADEIAEAERKRTAAMEK</sequence>
<evidence type="ECO:0000256" key="8">
    <source>
        <dbReference type="ARBA" id="ARBA00022989"/>
    </source>
</evidence>